<dbReference type="PANTHER" id="PTHR43581:SF2">
    <property type="entry name" value="EXCINUCLEASE ATPASE SUBUNIT"/>
    <property type="match status" value="1"/>
</dbReference>
<dbReference type="EMBL" id="CYZD01000002">
    <property type="protein sequence ID" value="CUN65858.1"/>
    <property type="molecule type" value="Genomic_DNA"/>
</dbReference>
<reference evidence="2 6" key="1">
    <citation type="submission" date="2015-09" db="EMBL/GenBank/DDBJ databases">
        <authorList>
            <consortium name="Pathogen Informatics"/>
        </authorList>
    </citation>
    <scope>NUCLEOTIDE SEQUENCE [LARGE SCALE GENOMIC DNA]</scope>
    <source>
        <strain evidence="2 6">2789STDY5608837</strain>
    </source>
</reference>
<name>A0A173YSQ9_9FIRM</name>
<dbReference type="GO" id="GO:0005524">
    <property type="term" value="F:ATP binding"/>
    <property type="evidence" value="ECO:0007669"/>
    <property type="project" value="UniProtKB-KW"/>
</dbReference>
<gene>
    <name evidence="4" type="ORF">DW021_16905</name>
    <name evidence="3" type="ORF">DXB38_04815</name>
    <name evidence="5" type="ORF">EAI82_09485</name>
    <name evidence="2" type="ORF">ERS852394_00678</name>
</gene>
<dbReference type="EMBL" id="RCXQ01000007">
    <property type="protein sequence ID" value="RYT66768.1"/>
    <property type="molecule type" value="Genomic_DNA"/>
</dbReference>
<dbReference type="InterPro" id="IPR041685">
    <property type="entry name" value="AAA_GajA/Old/RecF-like"/>
</dbReference>
<evidence type="ECO:0000313" key="7">
    <source>
        <dbReference type="Proteomes" id="UP000261105"/>
    </source>
</evidence>
<keyword evidence="3" id="KW-0067">ATP-binding</keyword>
<evidence type="ECO:0000313" key="4">
    <source>
        <dbReference type="EMBL" id="RHL42689.1"/>
    </source>
</evidence>
<dbReference type="EMBL" id="QROS01000025">
    <property type="protein sequence ID" value="RHL42689.1"/>
    <property type="molecule type" value="Genomic_DNA"/>
</dbReference>
<dbReference type="Proteomes" id="UP000285897">
    <property type="component" value="Unassembled WGS sequence"/>
</dbReference>
<accession>A0A173YSQ9</accession>
<reference evidence="5 9" key="3">
    <citation type="journal article" date="2019" name="Science, e1252229">
        <title>Invertible promoters mediate bacterial phase variation, antibiotic resistance, and host adaptation in the gut.</title>
        <authorList>
            <person name="Jiang X."/>
            <person name="Hall A.B."/>
            <person name="Arthur T.D."/>
            <person name="Plichta D.R."/>
            <person name="Covington C.T."/>
            <person name="Poyet M."/>
            <person name="Crothers J."/>
            <person name="Moses P.L."/>
            <person name="Tolonen A.C."/>
            <person name="Vlamakis H."/>
            <person name="Alm E.J."/>
            <person name="Xavier R.J."/>
        </authorList>
    </citation>
    <scope>NUCLEOTIDE SEQUENCE [LARGE SCALE GENOMIC DNA]</scope>
    <source>
        <strain evidence="9">af_0058</strain>
        <strain evidence="5">Af_0058</strain>
    </source>
</reference>
<dbReference type="Gene3D" id="3.40.50.300">
    <property type="entry name" value="P-loop containing nucleotide triphosphate hydrolases"/>
    <property type="match status" value="2"/>
</dbReference>
<dbReference type="PANTHER" id="PTHR43581">
    <property type="entry name" value="ATP/GTP PHOSPHATASE"/>
    <property type="match status" value="1"/>
</dbReference>
<evidence type="ECO:0000259" key="1">
    <source>
        <dbReference type="Pfam" id="PF13175"/>
    </source>
</evidence>
<dbReference type="Proteomes" id="UP000261105">
    <property type="component" value="Unassembled WGS sequence"/>
</dbReference>
<dbReference type="AlphaFoldDB" id="A0A173YSQ9"/>
<dbReference type="SUPFAM" id="SSF52540">
    <property type="entry name" value="P-loop containing nucleoside triphosphate hydrolases"/>
    <property type="match status" value="1"/>
</dbReference>
<dbReference type="InterPro" id="IPR027417">
    <property type="entry name" value="P-loop_NTPase"/>
</dbReference>
<keyword evidence="3" id="KW-0547">Nucleotide-binding</keyword>
<sequence length="470" mass="54334">MEFSIRGIGIIKEADIKMDGLTVIAGSNNSGKTTVGRALYAVTSAVEDLAEKQQQDQAKAVFYRIRKIVEPFDGWLSRSRFLSRKEEVSDDLISEVIGINHIYNPGKRDYYIDLLFRLCESMEKGSFIELLIDNLRDVVGNSESAIRNEWEDHKEKIQKECLGAREFVESFQQQTKKEFAYKMIEETLAVEFSNQAQSYITVDEGGISKLEFKNSHKEFYEICISENRILEDKSSFTEGYYDRAYFVDDPYIIEDRITPSYLAAPYVDEKHVQIRIMSHRDKMRRMMRVSDVDRGISETIYREQEIQNVMKKIDAIVPGKVSKGVYQSPTGRKLKVENLATGSKVFSIIKKILTSGDLTDKTLLILDEPESHLHPSWINQLAEVIVLLVKECNMTVLLTTHSPNFLLAVDALMRKYEIREKCHFYQTEFEENNQIKYVEKTDCLDNIYADFAASFAEMNALRKKYMNVEE</sequence>
<dbReference type="Pfam" id="PF13175">
    <property type="entry name" value="AAA_15"/>
    <property type="match status" value="1"/>
</dbReference>
<reference evidence="7 8" key="2">
    <citation type="submission" date="2018-08" db="EMBL/GenBank/DDBJ databases">
        <title>A genome reference for cultivated species of the human gut microbiota.</title>
        <authorList>
            <person name="Zou Y."/>
            <person name="Xue W."/>
            <person name="Luo G."/>
        </authorList>
    </citation>
    <scope>NUCLEOTIDE SEQUENCE [LARGE SCALE GENOMIC DNA]</scope>
    <source>
        <strain evidence="4 8">AF37-6AC</strain>
        <strain evidence="3 7">OM03-6</strain>
    </source>
</reference>
<dbReference type="Proteomes" id="UP000293506">
    <property type="component" value="Unassembled WGS sequence"/>
</dbReference>
<dbReference type="RefSeq" id="WP_055065675.1">
    <property type="nucleotide sequence ID" value="NZ_CYZD01000002.1"/>
</dbReference>
<feature type="domain" description="Endonuclease GajA/Old nuclease/RecF-like AAA" evidence="1">
    <location>
        <begin position="4"/>
        <end position="405"/>
    </location>
</feature>
<dbReference type="InterPro" id="IPR051396">
    <property type="entry name" value="Bact_Antivir_Def_Nuclease"/>
</dbReference>
<evidence type="ECO:0000313" key="5">
    <source>
        <dbReference type="EMBL" id="RYT66768.1"/>
    </source>
</evidence>
<evidence type="ECO:0000313" key="8">
    <source>
        <dbReference type="Proteomes" id="UP000285897"/>
    </source>
</evidence>
<evidence type="ECO:0000313" key="3">
    <source>
        <dbReference type="EMBL" id="RGN89001.1"/>
    </source>
</evidence>
<dbReference type="Proteomes" id="UP000095409">
    <property type="component" value="Unassembled WGS sequence"/>
</dbReference>
<evidence type="ECO:0000313" key="9">
    <source>
        <dbReference type="Proteomes" id="UP000293506"/>
    </source>
</evidence>
<protein>
    <submittedName>
        <fullName evidence="3">ATP-binding protein</fullName>
    </submittedName>
    <submittedName>
        <fullName evidence="2">Uncharacterized conserved protein</fullName>
    </submittedName>
</protein>
<evidence type="ECO:0000313" key="2">
    <source>
        <dbReference type="EMBL" id="CUN65858.1"/>
    </source>
</evidence>
<organism evidence="2 6">
    <name type="scientific">Blautia obeum</name>
    <dbReference type="NCBI Taxonomy" id="40520"/>
    <lineage>
        <taxon>Bacteria</taxon>
        <taxon>Bacillati</taxon>
        <taxon>Bacillota</taxon>
        <taxon>Clostridia</taxon>
        <taxon>Lachnospirales</taxon>
        <taxon>Lachnospiraceae</taxon>
        <taxon>Blautia</taxon>
    </lineage>
</organism>
<proteinExistence type="predicted"/>
<evidence type="ECO:0000313" key="6">
    <source>
        <dbReference type="Proteomes" id="UP000095409"/>
    </source>
</evidence>
<dbReference type="EMBL" id="QSUZ01000004">
    <property type="protein sequence ID" value="RGN89001.1"/>
    <property type="molecule type" value="Genomic_DNA"/>
</dbReference>